<feature type="domain" description="Retrovirus-related Pol polyprotein from transposon TNT 1-94-like beta-barrel" evidence="1">
    <location>
        <begin position="35"/>
        <end position="114"/>
    </location>
</feature>
<dbReference type="InterPro" id="IPR054722">
    <property type="entry name" value="PolX-like_BBD"/>
</dbReference>
<evidence type="ECO:0000259" key="1">
    <source>
        <dbReference type="Pfam" id="PF22936"/>
    </source>
</evidence>
<proteinExistence type="predicted"/>
<dbReference type="AlphaFoldDB" id="A0AAV6WZJ6"/>
<accession>A0AAV6WZJ6</accession>
<dbReference type="PANTHER" id="PTHR47592">
    <property type="entry name" value="PBF68 PROTEIN"/>
    <property type="match status" value="1"/>
</dbReference>
<evidence type="ECO:0000313" key="3">
    <source>
        <dbReference type="Proteomes" id="UP000826271"/>
    </source>
</evidence>
<name>A0AAV6WZJ6_9LAMI</name>
<dbReference type="EMBL" id="WHWC01000009">
    <property type="protein sequence ID" value="KAG8376361.1"/>
    <property type="molecule type" value="Genomic_DNA"/>
</dbReference>
<dbReference type="Pfam" id="PF22936">
    <property type="entry name" value="Pol_BBD"/>
    <property type="match status" value="1"/>
</dbReference>
<organism evidence="2 3">
    <name type="scientific">Buddleja alternifolia</name>
    <dbReference type="NCBI Taxonomy" id="168488"/>
    <lineage>
        <taxon>Eukaryota</taxon>
        <taxon>Viridiplantae</taxon>
        <taxon>Streptophyta</taxon>
        <taxon>Embryophyta</taxon>
        <taxon>Tracheophyta</taxon>
        <taxon>Spermatophyta</taxon>
        <taxon>Magnoliopsida</taxon>
        <taxon>eudicotyledons</taxon>
        <taxon>Gunneridae</taxon>
        <taxon>Pentapetalae</taxon>
        <taxon>asterids</taxon>
        <taxon>lamiids</taxon>
        <taxon>Lamiales</taxon>
        <taxon>Scrophulariaceae</taxon>
        <taxon>Buddlejeae</taxon>
        <taxon>Buddleja</taxon>
    </lineage>
</organism>
<protein>
    <recommendedName>
        <fullName evidence="1">Retrovirus-related Pol polyprotein from transposon TNT 1-94-like beta-barrel domain-containing protein</fullName>
    </recommendedName>
</protein>
<evidence type="ECO:0000313" key="2">
    <source>
        <dbReference type="EMBL" id="KAG8376361.1"/>
    </source>
</evidence>
<keyword evidence="3" id="KW-1185">Reference proteome</keyword>
<reference evidence="2" key="1">
    <citation type="submission" date="2019-10" db="EMBL/GenBank/DDBJ databases">
        <authorList>
            <person name="Zhang R."/>
            <person name="Pan Y."/>
            <person name="Wang J."/>
            <person name="Ma R."/>
            <person name="Yu S."/>
        </authorList>
    </citation>
    <scope>NUCLEOTIDE SEQUENCE</scope>
    <source>
        <strain evidence="2">LA-IB0</strain>
        <tissue evidence="2">Leaf</tissue>
    </source>
</reference>
<sequence length="180" mass="20558">MEENNNFAQSNTVEEDPTVLLPCKSLEHEDKNQLYLDSGASSHICGKRNLFMELDESNDKNITFGDSSQVQVKGKGTIFIRLKDGSHHFISNVFYVPEIKSNILSLGQLLEKNYDIHLKNKSLMIKDENGRLLVKVPMTRNKIFRLNIQSDVPSNGKIVISRAVEFDEQSSWDWNVSIEE</sequence>
<comment type="caution">
    <text evidence="2">The sequence shown here is derived from an EMBL/GenBank/DDBJ whole genome shotgun (WGS) entry which is preliminary data.</text>
</comment>
<gene>
    <name evidence="2" type="ORF">BUALT_Bualt09G0055100</name>
</gene>
<dbReference type="Proteomes" id="UP000826271">
    <property type="component" value="Unassembled WGS sequence"/>
</dbReference>